<sequence>MDPVPNTLLQLDTVDLYAIKTSSALSPTHVVPYHHIAQRLQCPSSIQLSLHPLLLQLRNDRSASYCNLRTLMAVFSTTSSSFYGLTAFLAP</sequence>
<organism evidence="1 2">
    <name type="scientific">Sphaerobolus stellatus (strain SS14)</name>
    <dbReference type="NCBI Taxonomy" id="990650"/>
    <lineage>
        <taxon>Eukaryota</taxon>
        <taxon>Fungi</taxon>
        <taxon>Dikarya</taxon>
        <taxon>Basidiomycota</taxon>
        <taxon>Agaricomycotina</taxon>
        <taxon>Agaricomycetes</taxon>
        <taxon>Phallomycetidae</taxon>
        <taxon>Geastrales</taxon>
        <taxon>Sphaerobolaceae</taxon>
        <taxon>Sphaerobolus</taxon>
    </lineage>
</organism>
<reference evidence="1 2" key="1">
    <citation type="submission" date="2014-06" db="EMBL/GenBank/DDBJ databases">
        <title>Evolutionary Origins and Diversification of the Mycorrhizal Mutualists.</title>
        <authorList>
            <consortium name="DOE Joint Genome Institute"/>
            <consortium name="Mycorrhizal Genomics Consortium"/>
            <person name="Kohler A."/>
            <person name="Kuo A."/>
            <person name="Nagy L.G."/>
            <person name="Floudas D."/>
            <person name="Copeland A."/>
            <person name="Barry K.W."/>
            <person name="Cichocki N."/>
            <person name="Veneault-Fourrey C."/>
            <person name="LaButti K."/>
            <person name="Lindquist E.A."/>
            <person name="Lipzen A."/>
            <person name="Lundell T."/>
            <person name="Morin E."/>
            <person name="Murat C."/>
            <person name="Riley R."/>
            <person name="Ohm R."/>
            <person name="Sun H."/>
            <person name="Tunlid A."/>
            <person name="Henrissat B."/>
            <person name="Grigoriev I.V."/>
            <person name="Hibbett D.S."/>
            <person name="Martin F."/>
        </authorList>
    </citation>
    <scope>NUCLEOTIDE SEQUENCE [LARGE SCALE GENOMIC DNA]</scope>
    <source>
        <strain evidence="1 2">SS14</strain>
    </source>
</reference>
<evidence type="ECO:0000313" key="1">
    <source>
        <dbReference type="EMBL" id="KIJ27666.1"/>
    </source>
</evidence>
<dbReference type="EMBL" id="KN837328">
    <property type="protein sequence ID" value="KIJ27666.1"/>
    <property type="molecule type" value="Genomic_DNA"/>
</dbReference>
<accession>A0A0C9UQI0</accession>
<keyword evidence="2" id="KW-1185">Reference proteome</keyword>
<protein>
    <submittedName>
        <fullName evidence="1">Uncharacterized protein</fullName>
    </submittedName>
</protein>
<dbReference type="Proteomes" id="UP000054279">
    <property type="component" value="Unassembled WGS sequence"/>
</dbReference>
<gene>
    <name evidence="1" type="ORF">M422DRAFT_37652</name>
</gene>
<dbReference type="HOGENOM" id="CLU_2428467_0_0_1"/>
<name>A0A0C9UQI0_SPHS4</name>
<proteinExistence type="predicted"/>
<evidence type="ECO:0000313" key="2">
    <source>
        <dbReference type="Proteomes" id="UP000054279"/>
    </source>
</evidence>
<dbReference type="AlphaFoldDB" id="A0A0C9UQI0"/>